<proteinExistence type="evidence at transcript level"/>
<evidence type="ECO:0000313" key="1">
    <source>
        <dbReference type="EMBL" id="AEY61708.1"/>
    </source>
</evidence>
<accession>V9IKP6</accession>
<gene>
    <name evidence="1" type="ORF">ACCB13719</name>
</gene>
<dbReference type="AlphaFoldDB" id="V9IKP6"/>
<name>V9IKP6_APICE</name>
<organism evidence="1">
    <name type="scientific">Apis cerana</name>
    <name type="common">Indian honeybee</name>
    <dbReference type="NCBI Taxonomy" id="7461"/>
    <lineage>
        <taxon>Eukaryota</taxon>
        <taxon>Metazoa</taxon>
        <taxon>Ecdysozoa</taxon>
        <taxon>Arthropoda</taxon>
        <taxon>Hexapoda</taxon>
        <taxon>Insecta</taxon>
        <taxon>Pterygota</taxon>
        <taxon>Neoptera</taxon>
        <taxon>Endopterygota</taxon>
        <taxon>Hymenoptera</taxon>
        <taxon>Apocrita</taxon>
        <taxon>Aculeata</taxon>
        <taxon>Apoidea</taxon>
        <taxon>Anthophila</taxon>
        <taxon>Apidae</taxon>
        <taxon>Apis</taxon>
    </lineage>
</organism>
<dbReference type="EMBL" id="JR052498">
    <property type="protein sequence ID" value="AEY61708.1"/>
    <property type="molecule type" value="mRNA"/>
</dbReference>
<sequence>MIMVQAVARAFDVLVMSVLLTLFVDQVRATTKKRSNDAALVYHCSML</sequence>
<protein>
    <submittedName>
        <fullName evidence="1">Uncharacterized protein</fullName>
    </submittedName>
</protein>
<reference evidence="1" key="1">
    <citation type="submission" date="2011-11" db="EMBL/GenBank/DDBJ databases">
        <title>Decoding the brain transcriptome of the Eastern honeybee (Apis cerana) based on pyrosequencing.</title>
        <authorList>
            <person name="Sun L."/>
            <person name="Zheng H."/>
            <person name="Wang Y."/>
            <person name="Xie X."/>
            <person name="Zhu Y."/>
            <person name="Gu W."/>
            <person name="Wang S."/>
        </authorList>
    </citation>
    <scope>NUCLEOTIDE SEQUENCE</scope>
    <source>
        <tissue evidence="1">Brain</tissue>
    </source>
</reference>